<accession>A0A7C2XAJ2</accession>
<proteinExistence type="predicted"/>
<evidence type="ECO:0000313" key="1">
    <source>
        <dbReference type="EMBL" id="HET98277.1"/>
    </source>
</evidence>
<reference evidence="1" key="1">
    <citation type="journal article" date="2020" name="mSystems">
        <title>Genome- and Community-Level Interaction Insights into Carbon Utilization and Element Cycling Functions of Hydrothermarchaeota in Hydrothermal Sediment.</title>
        <authorList>
            <person name="Zhou Z."/>
            <person name="Liu Y."/>
            <person name="Xu W."/>
            <person name="Pan J."/>
            <person name="Luo Z.H."/>
            <person name="Li M."/>
        </authorList>
    </citation>
    <scope>NUCLEOTIDE SEQUENCE [LARGE SCALE GENOMIC DNA]</scope>
    <source>
        <strain evidence="1">SpSt-1224</strain>
    </source>
</reference>
<organism evidence="1">
    <name type="scientific">Desulfurivibrio alkaliphilus</name>
    <dbReference type="NCBI Taxonomy" id="427923"/>
    <lineage>
        <taxon>Bacteria</taxon>
        <taxon>Pseudomonadati</taxon>
        <taxon>Thermodesulfobacteriota</taxon>
        <taxon>Desulfobulbia</taxon>
        <taxon>Desulfobulbales</taxon>
        <taxon>Desulfobulbaceae</taxon>
        <taxon>Desulfurivibrio</taxon>
    </lineage>
</organism>
<comment type="caution">
    <text evidence="1">The sequence shown here is derived from an EMBL/GenBank/DDBJ whole genome shotgun (WGS) entry which is preliminary data.</text>
</comment>
<dbReference type="AlphaFoldDB" id="A0A7C2XAJ2"/>
<dbReference type="Proteomes" id="UP000885986">
    <property type="component" value="Unassembled WGS sequence"/>
</dbReference>
<gene>
    <name evidence="1" type="ORF">ENN98_06240</name>
</gene>
<sequence>MKLENAHLMLVLAPDPERAAEVVLRFFARTRLVRYDRVEVDREGSCSADHPEFKARLEEGVATNRRVLGEIMAELKVAGVRSLDDLAQLPQSYQSKLAHTAAHLLDGFFGIDSAFFNLVEDSHWLSEPLAREIAQDPEDYHLLQVRAEIAFAQQRQLVSTMRKFES</sequence>
<protein>
    <submittedName>
        <fullName evidence="1">Uncharacterized protein</fullName>
    </submittedName>
</protein>
<dbReference type="EMBL" id="DSDS01000140">
    <property type="protein sequence ID" value="HET98277.1"/>
    <property type="molecule type" value="Genomic_DNA"/>
</dbReference>
<name>A0A7C2XAJ2_9BACT</name>